<accession>A0A928ZAE4</accession>
<proteinExistence type="predicted"/>
<comment type="caution">
    <text evidence="1">The sequence shown here is derived from an EMBL/GenBank/DDBJ whole genome shotgun (WGS) entry which is preliminary data.</text>
</comment>
<dbReference type="AlphaFoldDB" id="A0A928ZAE4"/>
<evidence type="ECO:0000313" key="2">
    <source>
        <dbReference type="Proteomes" id="UP000621799"/>
    </source>
</evidence>
<sequence length="127" mass="14704">MKISFERHTVKGLFGKTYYKSAIQVTLQPEEKEVARQQNILKVALLGGKDLEEEEAAIAYICRKLSVTMKDLERGIVAKVRGESELRQLSWFENQVRQRCRDFKSLLESVATSQENFLESLCFEEEI</sequence>
<dbReference type="Proteomes" id="UP000621799">
    <property type="component" value="Unassembled WGS sequence"/>
</dbReference>
<organism evidence="1 2">
    <name type="scientific">Zarconia navalis LEGE 11467</name>
    <dbReference type="NCBI Taxonomy" id="1828826"/>
    <lineage>
        <taxon>Bacteria</taxon>
        <taxon>Bacillati</taxon>
        <taxon>Cyanobacteriota</taxon>
        <taxon>Cyanophyceae</taxon>
        <taxon>Oscillatoriophycideae</taxon>
        <taxon>Oscillatoriales</taxon>
        <taxon>Oscillatoriales incertae sedis</taxon>
        <taxon>Zarconia</taxon>
        <taxon>Zarconia navalis</taxon>
    </lineage>
</organism>
<evidence type="ECO:0000313" key="1">
    <source>
        <dbReference type="EMBL" id="MBE9042608.1"/>
    </source>
</evidence>
<protein>
    <submittedName>
        <fullName evidence="1">Uncharacterized protein</fullName>
    </submittedName>
</protein>
<name>A0A928ZAE4_9CYAN</name>
<dbReference type="RefSeq" id="WP_264322766.1">
    <property type="nucleotide sequence ID" value="NZ_JADEXN010000395.1"/>
</dbReference>
<gene>
    <name evidence="1" type="ORF">IQ235_17740</name>
</gene>
<dbReference type="EMBL" id="JADEXN010000395">
    <property type="protein sequence ID" value="MBE9042608.1"/>
    <property type="molecule type" value="Genomic_DNA"/>
</dbReference>
<keyword evidence="2" id="KW-1185">Reference proteome</keyword>
<reference evidence="1" key="1">
    <citation type="submission" date="2020-10" db="EMBL/GenBank/DDBJ databases">
        <authorList>
            <person name="Castelo-Branco R."/>
            <person name="Eusebio N."/>
            <person name="Adriana R."/>
            <person name="Vieira A."/>
            <person name="Brugerolle De Fraissinette N."/>
            <person name="Rezende De Castro R."/>
            <person name="Schneider M.P."/>
            <person name="Vasconcelos V."/>
            <person name="Leao P.N."/>
        </authorList>
    </citation>
    <scope>NUCLEOTIDE SEQUENCE</scope>
    <source>
        <strain evidence="1">LEGE 11467</strain>
    </source>
</reference>